<dbReference type="GO" id="GO:0032259">
    <property type="term" value="P:methylation"/>
    <property type="evidence" value="ECO:0007669"/>
    <property type="project" value="UniProtKB-KW"/>
</dbReference>
<keyword evidence="1 3" id="KW-0808">Transferase</keyword>
<evidence type="ECO:0000256" key="1">
    <source>
        <dbReference type="ARBA" id="ARBA00022679"/>
    </source>
</evidence>
<dbReference type="PANTHER" id="PTHR43861">
    <property type="entry name" value="TRANS-ACONITATE 2-METHYLTRANSFERASE-RELATED"/>
    <property type="match status" value="1"/>
</dbReference>
<reference evidence="3 4" key="1">
    <citation type="journal article" date="2021" name="bioRxiv">
        <title>Unique metabolic strategies in Hadean analogues reveal hints for primordial physiology.</title>
        <authorList>
            <person name="Nobu M.K."/>
            <person name="Nakai R."/>
            <person name="Tamazawa S."/>
            <person name="Mori H."/>
            <person name="Toyoda A."/>
            <person name="Ijiri A."/>
            <person name="Suzuki S."/>
            <person name="Kurokawa K."/>
            <person name="Kamagata Y."/>
            <person name="Tamaki H."/>
        </authorList>
    </citation>
    <scope>NUCLEOTIDE SEQUENCE [LARGE SCALE GENOMIC DNA]</scope>
    <source>
        <strain evidence="3">BS525</strain>
    </source>
</reference>
<dbReference type="Gene3D" id="3.40.50.150">
    <property type="entry name" value="Vaccinia Virus protein VP39"/>
    <property type="match status" value="1"/>
</dbReference>
<comment type="caution">
    <text evidence="3">The sequence shown here is derived from an EMBL/GenBank/DDBJ whole genome shotgun (WGS) entry which is preliminary data.</text>
</comment>
<dbReference type="EC" id="2.1.1.234" evidence="3"/>
<evidence type="ECO:0000313" key="4">
    <source>
        <dbReference type="Proteomes" id="UP000811545"/>
    </source>
</evidence>
<organism evidence="3 4">
    <name type="scientific">Psychracetigena formicireducens</name>
    <dbReference type="NCBI Taxonomy" id="2986056"/>
    <lineage>
        <taxon>Bacteria</taxon>
        <taxon>Bacillati</taxon>
        <taxon>Candidatus Lithacetigenota</taxon>
        <taxon>Candidatus Psychracetigena</taxon>
    </lineage>
</organism>
<protein>
    <submittedName>
        <fullName evidence="3">dTDP-3-amino-3,4, 6-trideoxy-alpha-D-glucopyranose</fullName>
        <ecNumber evidence="3">2.1.1.234</ecNumber>
    </submittedName>
</protein>
<accession>A0A9E2F744</accession>
<dbReference type="EMBL" id="QLTW01000060">
    <property type="protein sequence ID" value="MBT9145198.1"/>
    <property type="molecule type" value="Genomic_DNA"/>
</dbReference>
<dbReference type="Proteomes" id="UP000811545">
    <property type="component" value="Unassembled WGS sequence"/>
</dbReference>
<dbReference type="InterPro" id="IPR029063">
    <property type="entry name" value="SAM-dependent_MTases_sf"/>
</dbReference>
<dbReference type="SUPFAM" id="SSF53335">
    <property type="entry name" value="S-adenosyl-L-methionine-dependent methyltransferases"/>
    <property type="match status" value="1"/>
</dbReference>
<feature type="domain" description="Methyltransferase" evidence="2">
    <location>
        <begin position="41"/>
        <end position="136"/>
    </location>
</feature>
<dbReference type="CDD" id="cd02440">
    <property type="entry name" value="AdoMet_MTases"/>
    <property type="match status" value="1"/>
</dbReference>
<evidence type="ECO:0000259" key="2">
    <source>
        <dbReference type="Pfam" id="PF13649"/>
    </source>
</evidence>
<evidence type="ECO:0000313" key="3">
    <source>
        <dbReference type="EMBL" id="MBT9145198.1"/>
    </source>
</evidence>
<dbReference type="InterPro" id="IPR041698">
    <property type="entry name" value="Methyltransf_25"/>
</dbReference>
<dbReference type="Pfam" id="PF13649">
    <property type="entry name" value="Methyltransf_25"/>
    <property type="match status" value="1"/>
</dbReference>
<dbReference type="GO" id="GO:0008168">
    <property type="term" value="F:methyltransferase activity"/>
    <property type="evidence" value="ECO:0007669"/>
    <property type="project" value="UniProtKB-KW"/>
</dbReference>
<gene>
    <name evidence="3" type="primary">desVI</name>
    <name evidence="3" type="ORF">DDT42_01068</name>
</gene>
<name>A0A9E2F744_PSYF1</name>
<sequence length="197" mass="22637">MKPPDIEHLYFDGRHYDQRCQGLTQDIPFWVSRARKYGDPVLELACGTGRVAIPLAKEWFLITGIDISEPMLAEARRKSSREGTVVEWIKTDIRDFELGKKFPLVIFPANTICHLLDLEDLEACLSCVKRHLTPSGRFVIEVFSPRLDILLRNPKERYSHSEYLNPDGKGTVIVTKSNAYDTASQINRIKLFYKLPE</sequence>
<dbReference type="AlphaFoldDB" id="A0A9E2F744"/>
<keyword evidence="3" id="KW-0489">Methyltransferase</keyword>
<proteinExistence type="predicted"/>